<feature type="chain" id="PRO_5015419761" description="Secreted protein" evidence="2">
    <location>
        <begin position="19"/>
        <end position="85"/>
    </location>
</feature>
<evidence type="ECO:0000256" key="2">
    <source>
        <dbReference type="SAM" id="SignalP"/>
    </source>
</evidence>
<comment type="caution">
    <text evidence="3">The sequence shown here is derived from an EMBL/GenBank/DDBJ whole genome shotgun (WGS) entry which is preliminary data.</text>
</comment>
<accession>A0A2T5GSL7</accession>
<name>A0A2T5GSL7_9SPHN</name>
<dbReference type="Proteomes" id="UP000244189">
    <property type="component" value="Unassembled WGS sequence"/>
</dbReference>
<proteinExistence type="predicted"/>
<reference evidence="3 4" key="1">
    <citation type="submission" date="2018-04" db="EMBL/GenBank/DDBJ databases">
        <title>Genomic Encyclopedia of Type Strains, Phase III (KMG-III): the genomes of soil and plant-associated and newly described type strains.</title>
        <authorList>
            <person name="Whitman W."/>
        </authorList>
    </citation>
    <scope>NUCLEOTIDE SEQUENCE [LARGE SCALE GENOMIC DNA]</scope>
    <source>
        <strain evidence="3 4">MA101b</strain>
    </source>
</reference>
<dbReference type="EMBL" id="QAOG01000001">
    <property type="protein sequence ID" value="PTQ62320.1"/>
    <property type="molecule type" value="Genomic_DNA"/>
</dbReference>
<evidence type="ECO:0008006" key="5">
    <source>
        <dbReference type="Google" id="ProtNLM"/>
    </source>
</evidence>
<feature type="region of interest" description="Disordered" evidence="1">
    <location>
        <begin position="17"/>
        <end position="46"/>
    </location>
</feature>
<evidence type="ECO:0000256" key="1">
    <source>
        <dbReference type="SAM" id="MobiDB-lite"/>
    </source>
</evidence>
<evidence type="ECO:0000313" key="4">
    <source>
        <dbReference type="Proteomes" id="UP000244189"/>
    </source>
</evidence>
<dbReference type="AlphaFoldDB" id="A0A2T5GSL7"/>
<keyword evidence="2" id="KW-0732">Signal</keyword>
<sequence length="85" mass="8955">MGHFVIGLALLVMAGAQAPQQSAPTPQGGATPAAERKICKRSAPSGSLIETRRECHTRQEWDQIAQNARATGQDMVSRASAGTQP</sequence>
<organism evidence="3 4">
    <name type="scientific">Sphingomonas aurantiaca</name>
    <dbReference type="NCBI Taxonomy" id="185949"/>
    <lineage>
        <taxon>Bacteria</taxon>
        <taxon>Pseudomonadati</taxon>
        <taxon>Pseudomonadota</taxon>
        <taxon>Alphaproteobacteria</taxon>
        <taxon>Sphingomonadales</taxon>
        <taxon>Sphingomonadaceae</taxon>
        <taxon>Sphingomonas</taxon>
    </lineage>
</organism>
<gene>
    <name evidence="3" type="ORF">C8J26_0599</name>
</gene>
<evidence type="ECO:0000313" key="3">
    <source>
        <dbReference type="EMBL" id="PTQ62320.1"/>
    </source>
</evidence>
<feature type="compositionally biased region" description="Low complexity" evidence="1">
    <location>
        <begin position="17"/>
        <end position="33"/>
    </location>
</feature>
<feature type="signal peptide" evidence="2">
    <location>
        <begin position="1"/>
        <end position="18"/>
    </location>
</feature>
<protein>
    <recommendedName>
        <fullName evidence="5">Secreted protein</fullName>
    </recommendedName>
</protein>
<keyword evidence="4" id="KW-1185">Reference proteome</keyword>